<keyword evidence="6" id="KW-1133">Transmembrane helix</keyword>
<dbReference type="OrthoDB" id="4116913at2759"/>
<dbReference type="RefSeq" id="XP_013270306.1">
    <property type="nucleotide sequence ID" value="XM_013414852.1"/>
</dbReference>
<proteinExistence type="predicted"/>
<evidence type="ECO:0000256" key="5">
    <source>
        <dbReference type="ARBA" id="ARBA00023242"/>
    </source>
</evidence>
<keyword evidence="6" id="KW-0812">Transmembrane</keyword>
<sequence>MTELPPRDTLKRYLELYQESPLSSIFPIADPVLFPMTVERAYGQNISKSDSNVAAKACIYAFLAFTSMIENPERKLPAVDIAGCLTASSQMLLPDVLNAQASTEVIDTLIMIAVYHFCCGKIHTVDVILSLAVRFLFMLGGHLYPGEDVDKMPSESHTIDIRTALHRRDIFWICYSIDREITFRTGRPPIINDTSCDVTLPKYYLEQTTPEFAGVPRIPGDLRLSLIKSKAYEKLYSPHALRKSDAELLKDIRELDHLLETWRQSLPPKTRPTFSFSQELPNISPERDEPNIPAFLLRLEYHHCMTTIHQASSRCKNWAENQRVSEALGSSLDLALESSRSLLLYLHSSERFMMPHLFWVIIFYPVSATLTIFCNILLNPVSAAAISDLNLLRDVCKYVRLAESNKNLSGIQLGHLKQMKEFSDELEQLATSVVLQSRQDVA</sequence>
<dbReference type="GO" id="GO:0008270">
    <property type="term" value="F:zinc ion binding"/>
    <property type="evidence" value="ECO:0007669"/>
    <property type="project" value="InterPro"/>
</dbReference>
<keyword evidence="5" id="KW-0539">Nucleus</keyword>
<evidence type="ECO:0000259" key="7">
    <source>
        <dbReference type="SMART" id="SM00906"/>
    </source>
</evidence>
<evidence type="ECO:0000313" key="8">
    <source>
        <dbReference type="EMBL" id="KIX03170.1"/>
    </source>
</evidence>
<evidence type="ECO:0000256" key="2">
    <source>
        <dbReference type="ARBA" id="ARBA00023015"/>
    </source>
</evidence>
<dbReference type="GO" id="GO:0005634">
    <property type="term" value="C:nucleus"/>
    <property type="evidence" value="ECO:0007669"/>
    <property type="project" value="UniProtKB-SubCell"/>
</dbReference>
<feature type="transmembrane region" description="Helical" evidence="6">
    <location>
        <begin position="357"/>
        <end position="378"/>
    </location>
</feature>
<evidence type="ECO:0000256" key="4">
    <source>
        <dbReference type="ARBA" id="ARBA00023163"/>
    </source>
</evidence>
<protein>
    <submittedName>
        <fullName evidence="8">Rhinocladiella mackenziei CBS 650.93 unplaced genomic scaffold supercont1.5, whole genome shotgun sequence</fullName>
    </submittedName>
</protein>
<keyword evidence="6" id="KW-0472">Membrane</keyword>
<evidence type="ECO:0000256" key="3">
    <source>
        <dbReference type="ARBA" id="ARBA00023125"/>
    </source>
</evidence>
<dbReference type="GO" id="GO:0006351">
    <property type="term" value="P:DNA-templated transcription"/>
    <property type="evidence" value="ECO:0007669"/>
    <property type="project" value="InterPro"/>
</dbReference>
<keyword evidence="9" id="KW-1185">Reference proteome</keyword>
<dbReference type="AlphaFoldDB" id="A0A0D2J2L2"/>
<keyword evidence="4" id="KW-0804">Transcription</keyword>
<dbReference type="InterPro" id="IPR007219">
    <property type="entry name" value="XnlR_reg_dom"/>
</dbReference>
<dbReference type="GO" id="GO:0003700">
    <property type="term" value="F:DNA-binding transcription factor activity"/>
    <property type="evidence" value="ECO:0007669"/>
    <property type="project" value="InterPro"/>
</dbReference>
<evidence type="ECO:0000256" key="1">
    <source>
        <dbReference type="ARBA" id="ARBA00004123"/>
    </source>
</evidence>
<dbReference type="InterPro" id="IPR050987">
    <property type="entry name" value="AtrR-like"/>
</dbReference>
<dbReference type="PANTHER" id="PTHR46910:SF37">
    <property type="entry name" value="ZN(II)2CYS6 TRANSCRIPTION FACTOR (EUROFUNG)"/>
    <property type="match status" value="1"/>
</dbReference>
<organism evidence="8 9">
    <name type="scientific">Rhinocladiella mackenziei CBS 650.93</name>
    <dbReference type="NCBI Taxonomy" id="1442369"/>
    <lineage>
        <taxon>Eukaryota</taxon>
        <taxon>Fungi</taxon>
        <taxon>Dikarya</taxon>
        <taxon>Ascomycota</taxon>
        <taxon>Pezizomycotina</taxon>
        <taxon>Eurotiomycetes</taxon>
        <taxon>Chaetothyriomycetidae</taxon>
        <taxon>Chaetothyriales</taxon>
        <taxon>Herpotrichiellaceae</taxon>
        <taxon>Rhinocladiella</taxon>
    </lineage>
</organism>
<keyword evidence="2" id="KW-0805">Transcription regulation</keyword>
<accession>A0A0D2J2L2</accession>
<dbReference type="STRING" id="1442369.A0A0D2J2L2"/>
<dbReference type="EMBL" id="KN847479">
    <property type="protein sequence ID" value="KIX03170.1"/>
    <property type="molecule type" value="Genomic_DNA"/>
</dbReference>
<evidence type="ECO:0000256" key="6">
    <source>
        <dbReference type="SAM" id="Phobius"/>
    </source>
</evidence>
<keyword evidence="3" id="KW-0238">DNA-binding</keyword>
<dbReference type="GeneID" id="25294792"/>
<dbReference type="Pfam" id="PF04082">
    <property type="entry name" value="Fungal_trans"/>
    <property type="match status" value="1"/>
</dbReference>
<dbReference type="GO" id="GO:0003677">
    <property type="term" value="F:DNA binding"/>
    <property type="evidence" value="ECO:0007669"/>
    <property type="project" value="UniProtKB-KW"/>
</dbReference>
<dbReference type="VEuPathDB" id="FungiDB:Z518_06721"/>
<name>A0A0D2J2L2_9EURO</name>
<dbReference type="Proteomes" id="UP000053617">
    <property type="component" value="Unassembled WGS sequence"/>
</dbReference>
<feature type="domain" description="Xylanolytic transcriptional activator regulatory" evidence="7">
    <location>
        <begin position="125"/>
        <end position="207"/>
    </location>
</feature>
<dbReference type="SMART" id="SM00906">
    <property type="entry name" value="Fungal_trans"/>
    <property type="match status" value="1"/>
</dbReference>
<reference evidence="8 9" key="1">
    <citation type="submission" date="2015-01" db="EMBL/GenBank/DDBJ databases">
        <title>The Genome Sequence of Rhinocladiella mackenzie CBS 650.93.</title>
        <authorList>
            <consortium name="The Broad Institute Genomics Platform"/>
            <person name="Cuomo C."/>
            <person name="de Hoog S."/>
            <person name="Gorbushina A."/>
            <person name="Stielow B."/>
            <person name="Teixiera M."/>
            <person name="Abouelleil A."/>
            <person name="Chapman S.B."/>
            <person name="Priest M."/>
            <person name="Young S.K."/>
            <person name="Wortman J."/>
            <person name="Nusbaum C."/>
            <person name="Birren B."/>
        </authorList>
    </citation>
    <scope>NUCLEOTIDE SEQUENCE [LARGE SCALE GENOMIC DNA]</scope>
    <source>
        <strain evidence="8 9">CBS 650.93</strain>
    </source>
</reference>
<gene>
    <name evidence="8" type="ORF">Z518_06721</name>
</gene>
<comment type="subcellular location">
    <subcellularLocation>
        <location evidence="1">Nucleus</location>
    </subcellularLocation>
</comment>
<dbReference type="PANTHER" id="PTHR46910">
    <property type="entry name" value="TRANSCRIPTION FACTOR PDR1"/>
    <property type="match status" value="1"/>
</dbReference>
<dbReference type="HOGENOM" id="CLU_010813_0_1_1"/>
<evidence type="ECO:0000313" key="9">
    <source>
        <dbReference type="Proteomes" id="UP000053617"/>
    </source>
</evidence>
<dbReference type="CDD" id="cd12148">
    <property type="entry name" value="fungal_TF_MHR"/>
    <property type="match status" value="1"/>
</dbReference>